<dbReference type="Pfam" id="PF03328">
    <property type="entry name" value="HpcH_HpaI"/>
    <property type="match status" value="1"/>
</dbReference>
<dbReference type="PANTHER" id="PTHR30502">
    <property type="entry name" value="2-KETO-3-DEOXY-L-RHAMNONATE ALDOLASE"/>
    <property type="match status" value="1"/>
</dbReference>
<comment type="caution">
    <text evidence="6">The sequence shown here is derived from an EMBL/GenBank/DDBJ whole genome shotgun (WGS) entry which is preliminary data.</text>
</comment>
<feature type="region of interest" description="Disordered" evidence="4">
    <location>
        <begin position="1"/>
        <end position="185"/>
    </location>
</feature>
<dbReference type="AlphaFoldDB" id="A0A6N9H5F4"/>
<dbReference type="InterPro" id="IPR005000">
    <property type="entry name" value="Aldolase/citrate-lyase_domain"/>
</dbReference>
<evidence type="ECO:0000313" key="7">
    <source>
        <dbReference type="Proteomes" id="UP000469215"/>
    </source>
</evidence>
<evidence type="ECO:0000313" key="6">
    <source>
        <dbReference type="EMBL" id="MYM19270.1"/>
    </source>
</evidence>
<evidence type="ECO:0000256" key="2">
    <source>
        <dbReference type="ARBA" id="ARBA00022723"/>
    </source>
</evidence>
<accession>A0A6N9H5F4</accession>
<feature type="domain" description="HpcH/HpaI aldolase/citrate lyase" evidence="5">
    <location>
        <begin position="235"/>
        <end position="459"/>
    </location>
</feature>
<dbReference type="InterPro" id="IPR040442">
    <property type="entry name" value="Pyrv_kinase-like_dom_sf"/>
</dbReference>
<reference evidence="6 7" key="1">
    <citation type="submission" date="2020-01" db="EMBL/GenBank/DDBJ databases">
        <authorList>
            <person name="Deng T."/>
        </authorList>
    </citation>
    <scope>NUCLEOTIDE SEQUENCE [LARGE SCALE GENOMIC DNA]</scope>
    <source>
        <strain evidence="6 7">5221</strain>
    </source>
</reference>
<feature type="compositionally biased region" description="Basic residues" evidence="4">
    <location>
        <begin position="115"/>
        <end position="146"/>
    </location>
</feature>
<dbReference type="PANTHER" id="PTHR30502:SF0">
    <property type="entry name" value="PHOSPHOENOLPYRUVATE CARBOXYLASE FAMILY PROTEIN"/>
    <property type="match status" value="1"/>
</dbReference>
<dbReference type="SUPFAM" id="SSF51621">
    <property type="entry name" value="Phosphoenolpyruvate/pyruvate domain"/>
    <property type="match status" value="1"/>
</dbReference>
<dbReference type="GO" id="GO:0046872">
    <property type="term" value="F:metal ion binding"/>
    <property type="evidence" value="ECO:0007669"/>
    <property type="project" value="UniProtKB-KW"/>
</dbReference>
<gene>
    <name evidence="6" type="ORF">GSY69_04610</name>
</gene>
<dbReference type="GO" id="GO:0016832">
    <property type="term" value="F:aldehyde-lyase activity"/>
    <property type="evidence" value="ECO:0007669"/>
    <property type="project" value="TreeGrafter"/>
</dbReference>
<dbReference type="InterPro" id="IPR015813">
    <property type="entry name" value="Pyrv/PenolPyrv_kinase-like_dom"/>
</dbReference>
<sequence>MARPAGRGGPPAGRAQDRPDVEGHAAGRRNRRAGLRHGLRRPDLGVRHRRRPRAVLQPAHRGGARLRAPLPGRGARRHGRRRAARRRVRRARPGDPLEPRGDGRALDRRHDQRQRGTRCGGHRGARRGPGGHRPALGRRHALPQRGHRGDRCGRRRAGRSGPRRRLAGQPPGGARRAPGGRGVRAGGLVHATGGGGARRHVLRRLRAAGGRDVPLLLSSTLRARLAALPDGGTLFGAWVCSGSPALAEITAGSGLGWMLIDMEHSPASLQDVQAQLWAASACDIAAAVRLPSDNPVVIKQVLDLGAQNIVVPMVSSVEQARSIAAAAQYPPAGMRGVGAAFARSARWNRVPDYLTTAAEHVSVIVQLESRAGLEAAGQIAGVEGIDGVFMGPADLAADLGLIGQQGAPEVVAAVESAIAAAVGAGAFAGVNAFDPQAARRYARAGASFVLVGADVTLVAQGTARLAAEFSGA</sequence>
<evidence type="ECO:0000256" key="3">
    <source>
        <dbReference type="ARBA" id="ARBA00023239"/>
    </source>
</evidence>
<protein>
    <recommendedName>
        <fullName evidence="5">HpcH/HpaI aldolase/citrate lyase domain-containing protein</fullName>
    </recommendedName>
</protein>
<evidence type="ECO:0000256" key="1">
    <source>
        <dbReference type="ARBA" id="ARBA00005568"/>
    </source>
</evidence>
<feature type="compositionally biased region" description="Low complexity" evidence="4">
    <location>
        <begin position="167"/>
        <end position="177"/>
    </location>
</feature>
<feature type="compositionally biased region" description="Basic residues" evidence="4">
    <location>
        <begin position="26"/>
        <end position="39"/>
    </location>
</feature>
<feature type="compositionally biased region" description="Basic residues" evidence="4">
    <location>
        <begin position="153"/>
        <end position="166"/>
    </location>
</feature>
<keyword evidence="2" id="KW-0479">Metal-binding</keyword>
<proteinExistence type="inferred from homology"/>
<feature type="compositionally biased region" description="Basic and acidic residues" evidence="4">
    <location>
        <begin position="92"/>
        <end position="114"/>
    </location>
</feature>
<keyword evidence="3" id="KW-0456">Lyase</keyword>
<dbReference type="Gene3D" id="3.20.20.60">
    <property type="entry name" value="Phosphoenolpyruvate-binding domains"/>
    <property type="match status" value="1"/>
</dbReference>
<feature type="compositionally biased region" description="Gly residues" evidence="4">
    <location>
        <begin position="1"/>
        <end position="11"/>
    </location>
</feature>
<name>A0A6N9H5F4_9MICO</name>
<organism evidence="6 7">
    <name type="scientific">Brevibacterium rongguiense</name>
    <dbReference type="NCBI Taxonomy" id="2695267"/>
    <lineage>
        <taxon>Bacteria</taxon>
        <taxon>Bacillati</taxon>
        <taxon>Actinomycetota</taxon>
        <taxon>Actinomycetes</taxon>
        <taxon>Micrococcales</taxon>
        <taxon>Brevibacteriaceae</taxon>
        <taxon>Brevibacterium</taxon>
    </lineage>
</organism>
<dbReference type="InterPro" id="IPR050251">
    <property type="entry name" value="HpcH-HpaI_aldolase"/>
</dbReference>
<comment type="similarity">
    <text evidence="1">Belongs to the HpcH/HpaI aldolase family.</text>
</comment>
<dbReference type="GO" id="GO:0005737">
    <property type="term" value="C:cytoplasm"/>
    <property type="evidence" value="ECO:0007669"/>
    <property type="project" value="TreeGrafter"/>
</dbReference>
<keyword evidence="7" id="KW-1185">Reference proteome</keyword>
<evidence type="ECO:0000256" key="4">
    <source>
        <dbReference type="SAM" id="MobiDB-lite"/>
    </source>
</evidence>
<dbReference type="Proteomes" id="UP000469215">
    <property type="component" value="Unassembled WGS sequence"/>
</dbReference>
<evidence type="ECO:0000259" key="5">
    <source>
        <dbReference type="Pfam" id="PF03328"/>
    </source>
</evidence>
<feature type="compositionally biased region" description="Basic residues" evidence="4">
    <location>
        <begin position="74"/>
        <end position="91"/>
    </location>
</feature>
<dbReference type="EMBL" id="WWEQ01000013">
    <property type="protein sequence ID" value="MYM19270.1"/>
    <property type="molecule type" value="Genomic_DNA"/>
</dbReference>
<feature type="compositionally biased region" description="Basic and acidic residues" evidence="4">
    <location>
        <begin position="15"/>
        <end position="25"/>
    </location>
</feature>